<feature type="transmembrane region" description="Helical" evidence="1">
    <location>
        <begin position="350"/>
        <end position="369"/>
    </location>
</feature>
<feature type="transmembrane region" description="Helical" evidence="1">
    <location>
        <begin position="60"/>
        <end position="78"/>
    </location>
</feature>
<keyword evidence="1" id="KW-1133">Transmembrane helix</keyword>
<protein>
    <submittedName>
        <fullName evidence="2">Mannosyltransferase</fullName>
    </submittedName>
</protein>
<feature type="transmembrane region" description="Helical" evidence="1">
    <location>
        <begin position="144"/>
        <end position="173"/>
    </location>
</feature>
<feature type="transmembrane region" description="Helical" evidence="1">
    <location>
        <begin position="12"/>
        <end position="29"/>
    </location>
</feature>
<keyword evidence="1" id="KW-0472">Membrane</keyword>
<organism evidence="2 3">
    <name type="scientific">Christiangramia salexigens</name>
    <dbReference type="NCBI Taxonomy" id="1913577"/>
    <lineage>
        <taxon>Bacteria</taxon>
        <taxon>Pseudomonadati</taxon>
        <taxon>Bacteroidota</taxon>
        <taxon>Flavobacteriia</taxon>
        <taxon>Flavobacteriales</taxon>
        <taxon>Flavobacteriaceae</taxon>
        <taxon>Christiangramia</taxon>
    </lineage>
</organism>
<gene>
    <name evidence="2" type="ORF">LPB144_09035</name>
</gene>
<reference evidence="2 3" key="1">
    <citation type="submission" date="2016-11" db="EMBL/GenBank/DDBJ databases">
        <title>Gramella sp. LPB0144 isolated from marine environment.</title>
        <authorList>
            <person name="Kim E."/>
            <person name="Yi H."/>
        </authorList>
    </citation>
    <scope>NUCLEOTIDE SEQUENCE [LARGE SCALE GENOMIC DNA]</scope>
    <source>
        <strain evidence="2 3">LPB0144</strain>
    </source>
</reference>
<dbReference type="KEGG" id="grl:LPB144_09035"/>
<evidence type="ECO:0000313" key="3">
    <source>
        <dbReference type="Proteomes" id="UP000182510"/>
    </source>
</evidence>
<keyword evidence="3" id="KW-1185">Reference proteome</keyword>
<feature type="transmembrane region" description="Helical" evidence="1">
    <location>
        <begin position="438"/>
        <end position="457"/>
    </location>
</feature>
<dbReference type="GO" id="GO:0016757">
    <property type="term" value="F:glycosyltransferase activity"/>
    <property type="evidence" value="ECO:0007669"/>
    <property type="project" value="UniProtKB-KW"/>
</dbReference>
<name>A0A1L3J5W8_9FLAO</name>
<feature type="transmembrane region" description="Helical" evidence="1">
    <location>
        <begin position="232"/>
        <end position="260"/>
    </location>
</feature>
<feature type="transmembrane region" description="Helical" evidence="1">
    <location>
        <begin position="281"/>
        <end position="305"/>
    </location>
</feature>
<evidence type="ECO:0000313" key="2">
    <source>
        <dbReference type="EMBL" id="APG60538.1"/>
    </source>
</evidence>
<dbReference type="AlphaFoldDB" id="A0A1L3J5W8"/>
<proteinExistence type="predicted"/>
<keyword evidence="2" id="KW-0808">Transferase</keyword>
<feature type="transmembrane region" description="Helical" evidence="1">
    <location>
        <begin position="381"/>
        <end position="402"/>
    </location>
</feature>
<feature type="transmembrane region" description="Helical" evidence="1">
    <location>
        <begin position="35"/>
        <end position="53"/>
    </location>
</feature>
<dbReference type="OrthoDB" id="1491846at2"/>
<dbReference type="Proteomes" id="UP000182510">
    <property type="component" value="Chromosome"/>
</dbReference>
<sequence>MLFRTLKLYRTPILLILGCFAFYFSFAYDLDRSDFIKLIGLYAGLFFLSFKLIQMQKNNFWLLAGLALLFRLVFLFALPNLSQDYFRFIWDGRLLASGWNPYEFTPVELMEKTGFAMQQGLSLFKGMGSLSAGHFSNYPPLNQLIFAIGGVLSPGSILGSVVIYRLIIILADLGTLIVGRKLLKSFGLPEHRIFWYILNPFMIIESVGNLHFEAVMVFFLLWSLYLLHHKKWMIGAIVFGLSVSVKLLPLLFLPLFFNYFRTSGVADSSSMNDSKFRLKFLWFNKLIGFYSLVFLTVVISFLPFFSTAVFNNFLSSVGLWFGKFEFNASIYYLVRWAGYQVKGYNIIETAGKYLPMVTIAIILALSFFRKYTNSRKLLTNMLFAVTGYLLLSTTVHPWYLAIPLMLSVFTEYRYMLVWSALVMLSYFAYSNAAYAESYLLISLEYILVTGVLVRELFFSSKPYKL</sequence>
<dbReference type="EMBL" id="CP018153">
    <property type="protein sequence ID" value="APG60538.1"/>
    <property type="molecule type" value="Genomic_DNA"/>
</dbReference>
<keyword evidence="2" id="KW-0328">Glycosyltransferase</keyword>
<feature type="transmembrane region" description="Helical" evidence="1">
    <location>
        <begin position="414"/>
        <end position="432"/>
    </location>
</feature>
<feature type="transmembrane region" description="Helical" evidence="1">
    <location>
        <begin position="193"/>
        <end position="226"/>
    </location>
</feature>
<dbReference type="Pfam" id="PF26314">
    <property type="entry name" value="MptA_B_family"/>
    <property type="match status" value="1"/>
</dbReference>
<accession>A0A1L3J5W8</accession>
<evidence type="ECO:0000256" key="1">
    <source>
        <dbReference type="SAM" id="Phobius"/>
    </source>
</evidence>
<keyword evidence="1" id="KW-0812">Transmembrane</keyword>
<dbReference type="STRING" id="1913577.LPB144_09035"/>